<keyword evidence="3" id="KW-1185">Reference proteome</keyword>
<reference evidence="2" key="1">
    <citation type="submission" date="2022-07" db="EMBL/GenBank/DDBJ databases">
        <title>Parvularcula maris sp. nov., an algicidal bacterium isolated from seawater.</title>
        <authorList>
            <person name="Li F."/>
        </authorList>
    </citation>
    <scope>NUCLEOTIDE SEQUENCE</scope>
    <source>
        <strain evidence="2">BGMRC 0090</strain>
    </source>
</reference>
<dbReference type="AlphaFoldDB" id="A0A9X2RK61"/>
<proteinExistence type="predicted"/>
<accession>A0A9X2RK61</accession>
<gene>
    <name evidence="2" type="ORF">NOG11_08575</name>
</gene>
<protein>
    <submittedName>
        <fullName evidence="2">Gfo/Idh/MocA family oxidoreductase</fullName>
    </submittedName>
</protein>
<name>A0A9X2RK61_9PROT</name>
<dbReference type="Proteomes" id="UP001142610">
    <property type="component" value="Unassembled WGS sequence"/>
</dbReference>
<dbReference type="RefSeq" id="WP_256619334.1">
    <property type="nucleotide sequence ID" value="NZ_JANIBC010000005.1"/>
</dbReference>
<dbReference type="EMBL" id="JANIBC010000005">
    <property type="protein sequence ID" value="MCQ8185448.1"/>
    <property type="molecule type" value="Genomic_DNA"/>
</dbReference>
<dbReference type="InterPro" id="IPR036291">
    <property type="entry name" value="NAD(P)-bd_dom_sf"/>
</dbReference>
<sequence>MDASAFEEGRKMAEKLRAGVLGAGVFGGYHAGKYAESEQAELVAIFDLDIARAKEGAERHGALGTSDLDAFLGMVDVATVATPATTHYKFARMALERGIHVLVEKPVALGLGRADTLIELAREKGLILQVGHQERYVAEGFGLLGRGKPERIVSRRLNRYSVRAKDVSVVMDLMIHDLDLLAKLTGEGRAEHVEAKGRYEKGPHADRVDAVMTIGGVRAELSASRLEDEPTRDLRLVYPDGEVHLDFLKREISNTTPEPVKAAFEGDDLPPELRDPLSFGTESFLAAVRGRAEPTVTGEDGRRAVALALQVEEALRG</sequence>
<dbReference type="SUPFAM" id="SSF55347">
    <property type="entry name" value="Glyceraldehyde-3-phosphate dehydrogenase-like, C-terminal domain"/>
    <property type="match status" value="1"/>
</dbReference>
<feature type="domain" description="Gfo/Idh/MocA-like oxidoreductase N-terminal" evidence="1">
    <location>
        <begin position="17"/>
        <end position="132"/>
    </location>
</feature>
<evidence type="ECO:0000259" key="1">
    <source>
        <dbReference type="Pfam" id="PF01408"/>
    </source>
</evidence>
<evidence type="ECO:0000313" key="2">
    <source>
        <dbReference type="EMBL" id="MCQ8185448.1"/>
    </source>
</evidence>
<dbReference type="GO" id="GO:0000166">
    <property type="term" value="F:nucleotide binding"/>
    <property type="evidence" value="ECO:0007669"/>
    <property type="project" value="InterPro"/>
</dbReference>
<dbReference type="PANTHER" id="PTHR43377">
    <property type="entry name" value="BILIVERDIN REDUCTASE A"/>
    <property type="match status" value="1"/>
</dbReference>
<dbReference type="InterPro" id="IPR000683">
    <property type="entry name" value="Gfo/Idh/MocA-like_OxRdtase_N"/>
</dbReference>
<dbReference type="Gene3D" id="3.30.360.10">
    <property type="entry name" value="Dihydrodipicolinate Reductase, domain 2"/>
    <property type="match status" value="1"/>
</dbReference>
<dbReference type="SUPFAM" id="SSF51735">
    <property type="entry name" value="NAD(P)-binding Rossmann-fold domains"/>
    <property type="match status" value="1"/>
</dbReference>
<dbReference type="InterPro" id="IPR051450">
    <property type="entry name" value="Gfo/Idh/MocA_Oxidoreductases"/>
</dbReference>
<comment type="caution">
    <text evidence="2">The sequence shown here is derived from an EMBL/GenBank/DDBJ whole genome shotgun (WGS) entry which is preliminary data.</text>
</comment>
<dbReference type="Gene3D" id="3.40.50.720">
    <property type="entry name" value="NAD(P)-binding Rossmann-like Domain"/>
    <property type="match status" value="1"/>
</dbReference>
<evidence type="ECO:0000313" key="3">
    <source>
        <dbReference type="Proteomes" id="UP001142610"/>
    </source>
</evidence>
<dbReference type="PANTHER" id="PTHR43377:SF1">
    <property type="entry name" value="BILIVERDIN REDUCTASE A"/>
    <property type="match status" value="1"/>
</dbReference>
<organism evidence="2 3">
    <name type="scientific">Parvularcula maris</name>
    <dbReference type="NCBI Taxonomy" id="2965077"/>
    <lineage>
        <taxon>Bacteria</taxon>
        <taxon>Pseudomonadati</taxon>
        <taxon>Pseudomonadota</taxon>
        <taxon>Alphaproteobacteria</taxon>
        <taxon>Parvularculales</taxon>
        <taxon>Parvularculaceae</taxon>
        <taxon>Parvularcula</taxon>
    </lineage>
</organism>
<dbReference type="Pfam" id="PF01408">
    <property type="entry name" value="GFO_IDH_MocA"/>
    <property type="match status" value="1"/>
</dbReference>